<dbReference type="Gene3D" id="1.20.120.1350">
    <property type="entry name" value="Pneumovirus matrix protein 2 (M2), zinc-binding domain"/>
    <property type="match status" value="1"/>
</dbReference>
<evidence type="ECO:0000256" key="20">
    <source>
        <dbReference type="ARBA" id="ARBA00031874"/>
    </source>
</evidence>
<keyword evidence="27" id="KW-0648">Protein biosynthesis</keyword>
<evidence type="ECO:0000256" key="6">
    <source>
        <dbReference type="ARBA" id="ARBA00022562"/>
    </source>
</evidence>
<dbReference type="GO" id="GO:0019083">
    <property type="term" value="P:viral transcription"/>
    <property type="evidence" value="ECO:0007669"/>
    <property type="project" value="UniProtKB-KW"/>
</dbReference>
<evidence type="ECO:0000256" key="7">
    <source>
        <dbReference type="ARBA" id="ARBA00022581"/>
    </source>
</evidence>
<dbReference type="Pfam" id="PF06436">
    <property type="entry name" value="Pneumovirus_M2"/>
    <property type="match status" value="1"/>
</dbReference>
<evidence type="ECO:0000256" key="12">
    <source>
        <dbReference type="ARBA" id="ARBA00022844"/>
    </source>
</evidence>
<gene>
    <name evidence="27" type="primary">M2</name>
    <name evidence="27" type="ORF">NINFCACA_00008</name>
</gene>
<evidence type="ECO:0000256" key="14">
    <source>
        <dbReference type="ARBA" id="ARBA00023015"/>
    </source>
</evidence>
<evidence type="ECO:0000256" key="24">
    <source>
        <dbReference type="ARBA" id="ARBA00079728"/>
    </source>
</evidence>
<dbReference type="SMART" id="SM00356">
    <property type="entry name" value="ZnF_C3H1"/>
    <property type="match status" value="1"/>
</dbReference>
<protein>
    <recommendedName>
        <fullName evidence="19">Protein M2-1</fullName>
    </recommendedName>
    <alternativeName>
        <fullName evidence="20">Envelope-associated 22 kDa protein</fullName>
    </alternativeName>
    <alternativeName>
        <fullName evidence="21">Transcription antitermination factor M2-1</fullName>
    </alternativeName>
    <alternativeName>
        <fullName evidence="24">Vp24</fullName>
    </alternativeName>
</protein>
<keyword evidence="15" id="KW-0804">Transcription</keyword>
<dbReference type="GO" id="GO:0031564">
    <property type="term" value="P:transcription antitermination"/>
    <property type="evidence" value="ECO:0007669"/>
    <property type="project" value="UniProtKB-KW"/>
</dbReference>
<dbReference type="GO" id="GO:0044423">
    <property type="term" value="C:virion component"/>
    <property type="evidence" value="ECO:0007669"/>
    <property type="project" value="UniProtKB-KW"/>
</dbReference>
<evidence type="ECO:0000256" key="18">
    <source>
        <dbReference type="ARBA" id="ARBA00023782"/>
    </source>
</evidence>
<dbReference type="EMBL" id="MN536996">
    <property type="protein sequence ID" value="QGV11803.1"/>
    <property type="molecule type" value="Viral_cRNA"/>
</dbReference>
<keyword evidence="10" id="KW-0889">Transcription antitermination</keyword>
<keyword evidence="8 25" id="KW-0479">Metal-binding</keyword>
<keyword evidence="14" id="KW-0805">Transcription regulation</keyword>
<evidence type="ECO:0000256" key="25">
    <source>
        <dbReference type="PROSITE-ProRule" id="PRU00723"/>
    </source>
</evidence>
<evidence type="ECO:0000256" key="11">
    <source>
        <dbReference type="ARBA" id="ARBA00022833"/>
    </source>
</evidence>
<feature type="domain" description="C3H1-type" evidence="26">
    <location>
        <begin position="7"/>
        <end position="34"/>
    </location>
</feature>
<evidence type="ECO:0000256" key="1">
    <source>
        <dbReference type="ARBA" id="ARBA00004147"/>
    </source>
</evidence>
<evidence type="ECO:0000256" key="21">
    <source>
        <dbReference type="ARBA" id="ARBA00035415"/>
    </source>
</evidence>
<keyword evidence="17" id="KW-1195">Viral transcription</keyword>
<comment type="subcellular location">
    <subcellularLocation>
        <location evidence="2">Host cytoplasm</location>
    </subcellularLocation>
    <subcellularLocation>
        <location evidence="1">Host nucleus</location>
    </subcellularLocation>
    <subcellularLocation>
        <location evidence="3">Virion</location>
    </subcellularLocation>
</comment>
<evidence type="ECO:0000256" key="17">
    <source>
        <dbReference type="ARBA" id="ARBA00023314"/>
    </source>
</evidence>
<dbReference type="PROSITE" id="PS50103">
    <property type="entry name" value="ZF_C3H1"/>
    <property type="match status" value="1"/>
</dbReference>
<evidence type="ECO:0000256" key="10">
    <source>
        <dbReference type="ARBA" id="ARBA00022814"/>
    </source>
</evidence>
<dbReference type="GO" id="GO:0003723">
    <property type="term" value="F:RNA binding"/>
    <property type="evidence" value="ECO:0007669"/>
    <property type="project" value="UniProtKB-KW"/>
</dbReference>
<keyword evidence="7" id="KW-0945">Host-virus interaction</keyword>
<dbReference type="GO" id="GO:0008270">
    <property type="term" value="F:zinc ion binding"/>
    <property type="evidence" value="ECO:0007669"/>
    <property type="project" value="UniProtKB-KW"/>
</dbReference>
<dbReference type="InterPro" id="IPR009452">
    <property type="entry name" value="Pneumovirus_M2-1"/>
</dbReference>
<keyword evidence="6" id="KW-1048">Host nucleus</keyword>
<organismHost>
    <name type="scientific">Homo sapiens</name>
    <name type="common">Human</name>
    <dbReference type="NCBI Taxonomy" id="9606"/>
</organismHost>
<keyword evidence="12" id="KW-0946">Virion</keyword>
<organism evidence="27">
    <name type="scientific">Human respiratory syncytial virus</name>
    <dbReference type="NCBI Taxonomy" id="11250"/>
    <lineage>
        <taxon>Viruses</taxon>
        <taxon>Riboviria</taxon>
        <taxon>Orthornavirae</taxon>
        <taxon>Negarnaviricota</taxon>
        <taxon>Haploviricotina</taxon>
        <taxon>Monjiviricetes</taxon>
        <taxon>Mononegavirales</taxon>
        <taxon>Pneumoviridae</taxon>
        <taxon>Orthopneumovirus</taxon>
        <taxon>Orthopneumovirus hominis</taxon>
    </lineage>
</organism>
<dbReference type="GO" id="GO:0030430">
    <property type="term" value="C:host cell cytoplasm"/>
    <property type="evidence" value="ECO:0007669"/>
    <property type="project" value="UniProtKB-SubCell"/>
</dbReference>
<evidence type="ECO:0000259" key="26">
    <source>
        <dbReference type="PROSITE" id="PS50103"/>
    </source>
</evidence>
<evidence type="ECO:0000256" key="3">
    <source>
        <dbReference type="ARBA" id="ARBA00004328"/>
    </source>
</evidence>
<dbReference type="GO" id="GO:0005198">
    <property type="term" value="F:structural molecule activity"/>
    <property type="evidence" value="ECO:0007669"/>
    <property type="project" value="InterPro"/>
</dbReference>
<dbReference type="SUPFAM" id="SSF90229">
    <property type="entry name" value="CCCH zinc finger"/>
    <property type="match status" value="1"/>
</dbReference>
<sequence length="280" mass="32098">MRTGANMSRRNPCKFEIRGHCLNGKRCHFSHNYFEWPPHALLVRQNFMLNRILKSMDKSIDTLSEISGAAELDRTEEYALGVVGVLESYIGSINNITKQSACVAMSKLLTELNSDDIKKLRDNEEPNSPKVRVYNTVISYIESNRKNNKQTIHLLKRLPADVLKKTIKNTLDIHKSITINNPKESTVSDTSNNPKIMILPDKYPCSINSILITSNCRVTMYNQKNTLYINQNNQNSHIYPPDLPFKQIHWTSQDLIDATQNFLQHLGITDDIYTIYILVS</sequence>
<comment type="similarity">
    <text evidence="18">Belongs to the pneumoviridae M2-1 protein family.</text>
</comment>
<keyword evidence="13" id="KW-0694">RNA-binding</keyword>
<reference evidence="27" key="1">
    <citation type="submission" date="2019-10" db="EMBL/GenBank/DDBJ databases">
        <authorList>
            <person name="Chu H."/>
            <person name="Scott E."/>
            <person name="Roychoudhury P."/>
        </authorList>
    </citation>
    <scope>NUCLEOTIDE SEQUENCE</scope>
    <source>
        <strain evidence="27">GH430157/USA/2013</strain>
    </source>
</reference>
<dbReference type="InterPro" id="IPR000571">
    <property type="entry name" value="Znf_CCCH"/>
</dbReference>
<keyword evidence="27" id="KW-0251">Elongation factor</keyword>
<keyword evidence="9 25" id="KW-0863">Zinc-finger</keyword>
<dbReference type="GO" id="GO:0085033">
    <property type="term" value="P:symbiont-mediated activation of host NF-kappaB cascade"/>
    <property type="evidence" value="ECO:0007669"/>
    <property type="project" value="UniProtKB-KW"/>
</dbReference>
<comment type="function">
    <text evidence="22">Acts as a tetrameric transcription processivity factor that binds in a competitive manner to RNA and the phosphoprotein (P) to prevent premature termination during transcription. Transcription anti-terminator that enhances readthrough of intergenic junctions during viral transcription. Preferentially binds to poly(A)-rich sequences. Plays a role in the association of the matrix protein with the nucleocapsid, which initiates assembly and budding. Also, can activate host NF-kappa-B through association with host RELA.</text>
</comment>
<feature type="zinc finger region" description="C3H1-type" evidence="25">
    <location>
        <begin position="7"/>
        <end position="34"/>
    </location>
</feature>
<evidence type="ECO:0000256" key="4">
    <source>
        <dbReference type="ARBA" id="ARBA00022551"/>
    </source>
</evidence>
<evidence type="ECO:0000256" key="22">
    <source>
        <dbReference type="ARBA" id="ARBA00056257"/>
    </source>
</evidence>
<name>A0A7S5L1H7_HRSV</name>
<comment type="subunit">
    <text evidence="23">Homotetramer. The homotetramer interacts with RNA. Interacts with the phosphoprotein (P); this interaction is required for protein M2-1 function, localization in host inclusion bodies. Formation of a complex host PP1/M2-1/P allows P to target host PP1 phosphatase to the M2-1 substrate. Interacts with the nucleoprotein (N). Interacts with the matrix protein (M); this interaction directs M localization to cytoplasmic inclusions comprising viral proteins L, N, P, and M2-1 and mediates M association with the nucleocapsid. Interacts with host RELA. Interacts with host PABPC1 (via C-terminus).</text>
</comment>
<evidence type="ECO:0000256" key="16">
    <source>
        <dbReference type="ARBA" id="ARBA00023200"/>
    </source>
</evidence>
<keyword evidence="4" id="KW-1074">Activation of host NF-kappa-B by virus</keyword>
<accession>A0A7S5L1H7</accession>
<dbReference type="FunFam" id="1.20.120.1350:FF:000001">
    <property type="entry name" value="Matrix M2-1"/>
    <property type="match status" value="1"/>
</dbReference>
<evidence type="ECO:0000256" key="5">
    <source>
        <dbReference type="ARBA" id="ARBA00022553"/>
    </source>
</evidence>
<dbReference type="GO" id="GO:0046782">
    <property type="term" value="P:regulation of viral transcription"/>
    <property type="evidence" value="ECO:0007669"/>
    <property type="project" value="InterPro"/>
</dbReference>
<evidence type="ECO:0000256" key="2">
    <source>
        <dbReference type="ARBA" id="ARBA00004192"/>
    </source>
</evidence>
<evidence type="ECO:0000313" key="27">
    <source>
        <dbReference type="EMBL" id="QGV11803.1"/>
    </source>
</evidence>
<keyword evidence="11 25" id="KW-0862">Zinc</keyword>
<proteinExistence type="inferred from homology"/>
<evidence type="ECO:0000256" key="9">
    <source>
        <dbReference type="ARBA" id="ARBA00022771"/>
    </source>
</evidence>
<evidence type="ECO:0000256" key="15">
    <source>
        <dbReference type="ARBA" id="ARBA00023163"/>
    </source>
</evidence>
<keyword evidence="5" id="KW-0597">Phosphoprotein</keyword>
<dbReference type="InterPro" id="IPR036855">
    <property type="entry name" value="Znf_CCCH_sf"/>
</dbReference>
<dbReference type="GO" id="GO:0042025">
    <property type="term" value="C:host cell nucleus"/>
    <property type="evidence" value="ECO:0007669"/>
    <property type="project" value="UniProtKB-SubCell"/>
</dbReference>
<evidence type="ECO:0000256" key="13">
    <source>
        <dbReference type="ARBA" id="ARBA00022884"/>
    </source>
</evidence>
<evidence type="ECO:0000256" key="19">
    <source>
        <dbReference type="ARBA" id="ARBA00023833"/>
    </source>
</evidence>
<evidence type="ECO:0000256" key="23">
    <source>
        <dbReference type="ARBA" id="ARBA00064418"/>
    </source>
</evidence>
<evidence type="ECO:0000256" key="8">
    <source>
        <dbReference type="ARBA" id="ARBA00022723"/>
    </source>
</evidence>
<keyword evidence="16" id="KW-1035">Host cytoplasm</keyword>